<evidence type="ECO:0000256" key="5">
    <source>
        <dbReference type="ARBA" id="ARBA00022989"/>
    </source>
</evidence>
<sequence>MGSSLNKPLADKATDVDNQASMIYDPWRYREATNNEPNSKYTKSVTHRRRIHRLSPFEKQKMKNTQSLNFTVNDNLLLRAEAEKTTKGFHLKKTFGKWVICLFIGIILGCIAYIIKTTVGLLQGLKFHYTNHYISKGMQSYAFLTFLGINLLYVFLSSVMVIVAGPLSSSSGIPEVKGYLNGVKVPESLGFRSLFGKIVSLILSYSSGLFVGPEGPMIHIGSAVGAAISQFKSSTFNIYPNIFLPYRNDRDKRDFISVGAATGLSAAFGAPIGGVLFSIEEVSSFWSRQLTWRTFFCCMISTFTVNFLLQGIGSSPDIHDSGLLTFGFSRLYLYRYSELLCFCLLGVIGGLFGACFVFMNIHLNKWRKEKLKLNPFFRLGEALLVTIVTSILCYYASFIFGCRYQSNIIIEQSVCEDQTNTEMVQFFCPTGMYSELASLLFGNPDQALRRLYSRTQNMFTLPSLLVFTLFSFFLSIWSSGLWVAGGLFVPMMMVGAGFGRLFGQIVGLWFTNIDSSIYALVGSAAMMAGYCRMTICIVVIMVELTEGTQYLVPIILAVMIAKWVGDFFNESVYEHLMEQKYIPFLQTLPPHSTSNIRVTNVMSKLVSVLPEVCSVRLLLSILNSNYHHAFPVVNTGETGDSRLYRGLILRNDVLILLKNRVFYRGSGEEIYLDDNFDYEKFMQETSKKPPSLSDLNFDQFELDSFIDLRPYMNSSGITIHNTFSFVEAYKLFRTMGLRHLPVIDINNEVVGIITRKDLL</sequence>
<comment type="caution">
    <text evidence="13">The sequence shown here is derived from an EMBL/GenBank/DDBJ whole genome shotgun (WGS) entry which is preliminary data.</text>
</comment>
<name>A0A8J4V047_9MYCE</name>
<feature type="transmembrane region" description="Helical" evidence="11">
    <location>
        <begin position="458"/>
        <end position="477"/>
    </location>
</feature>
<gene>
    <name evidence="13" type="ORF">CYY_003570</name>
</gene>
<dbReference type="InterPro" id="IPR051280">
    <property type="entry name" value="Cl-channel/antiporter"/>
</dbReference>
<feature type="transmembrane region" description="Helical" evidence="11">
    <location>
        <begin position="95"/>
        <end position="115"/>
    </location>
</feature>
<proteinExistence type="inferred from homology"/>
<feature type="transmembrane region" description="Helical" evidence="11">
    <location>
        <begin position="483"/>
        <end position="510"/>
    </location>
</feature>
<dbReference type="SUPFAM" id="SSF81340">
    <property type="entry name" value="Clc chloride channel"/>
    <property type="match status" value="1"/>
</dbReference>
<dbReference type="SMART" id="SM00116">
    <property type="entry name" value="CBS"/>
    <property type="match status" value="2"/>
</dbReference>
<keyword evidence="8 11" id="KW-0472">Membrane</keyword>
<keyword evidence="9 11" id="KW-0868">Chloride</keyword>
<evidence type="ECO:0000256" key="1">
    <source>
        <dbReference type="ARBA" id="ARBA00004141"/>
    </source>
</evidence>
<feature type="transmembrane region" description="Helical" evidence="11">
    <location>
        <begin position="382"/>
        <end position="402"/>
    </location>
</feature>
<dbReference type="Gene3D" id="3.10.580.10">
    <property type="entry name" value="CBS-domain"/>
    <property type="match status" value="1"/>
</dbReference>
<dbReference type="EMBL" id="AJWJ01000113">
    <property type="protein sequence ID" value="KAF2075135.1"/>
    <property type="molecule type" value="Genomic_DNA"/>
</dbReference>
<dbReference type="PANTHER" id="PTHR11689">
    <property type="entry name" value="CHLORIDE CHANNEL PROTEIN CLC FAMILY MEMBER"/>
    <property type="match status" value="1"/>
</dbReference>
<evidence type="ECO:0000256" key="10">
    <source>
        <dbReference type="PROSITE-ProRule" id="PRU00703"/>
    </source>
</evidence>
<keyword evidence="3 11" id="KW-0812">Transmembrane</keyword>
<keyword evidence="4" id="KW-0677">Repeat</keyword>
<dbReference type="Pfam" id="PF00571">
    <property type="entry name" value="CBS"/>
    <property type="match status" value="1"/>
</dbReference>
<keyword evidence="5 11" id="KW-1133">Transmembrane helix</keyword>
<dbReference type="Pfam" id="PF00654">
    <property type="entry name" value="Voltage_CLC"/>
    <property type="match status" value="1"/>
</dbReference>
<feature type="transmembrane region" description="Helical" evidence="11">
    <location>
        <begin position="291"/>
        <end position="309"/>
    </location>
</feature>
<dbReference type="InterPro" id="IPR001807">
    <property type="entry name" value="ClC"/>
</dbReference>
<evidence type="ECO:0000256" key="3">
    <source>
        <dbReference type="ARBA" id="ARBA00022692"/>
    </source>
</evidence>
<dbReference type="Proteomes" id="UP000695562">
    <property type="component" value="Unassembled WGS sequence"/>
</dbReference>
<evidence type="ECO:0000259" key="12">
    <source>
        <dbReference type="PROSITE" id="PS51371"/>
    </source>
</evidence>
<dbReference type="Gene3D" id="1.10.3080.10">
    <property type="entry name" value="Clc chloride channel"/>
    <property type="match status" value="1"/>
</dbReference>
<comment type="similarity">
    <text evidence="11">Belongs to the chloride channel (TC 2.A.49) family.</text>
</comment>
<dbReference type="CDD" id="cd04591">
    <property type="entry name" value="CBS_pair_voltage-gated_CLC_euk_bac"/>
    <property type="match status" value="1"/>
</dbReference>
<dbReference type="PANTHER" id="PTHR11689:SF60">
    <property type="entry name" value="CHLORIDE CHANNEL PROTEIN C"/>
    <property type="match status" value="1"/>
</dbReference>
<dbReference type="PRINTS" id="PR00762">
    <property type="entry name" value="CLCHANNEL"/>
</dbReference>
<reference evidence="13" key="1">
    <citation type="submission" date="2020-01" db="EMBL/GenBank/DDBJ databases">
        <title>Development of genomics and gene disruption for Polysphondylium violaceum indicates a role for the polyketide synthase stlB in stalk morphogenesis.</title>
        <authorList>
            <person name="Narita B."/>
            <person name="Kawabe Y."/>
            <person name="Kin K."/>
            <person name="Saito T."/>
            <person name="Gibbs R."/>
            <person name="Kuspa A."/>
            <person name="Muzny D."/>
            <person name="Queller D."/>
            <person name="Richards S."/>
            <person name="Strassman J."/>
            <person name="Sucgang R."/>
            <person name="Worley K."/>
            <person name="Schaap P."/>
        </authorList>
    </citation>
    <scope>NUCLEOTIDE SEQUENCE</scope>
    <source>
        <strain evidence="13">QSvi11</strain>
    </source>
</reference>
<organism evidence="13 14">
    <name type="scientific">Polysphondylium violaceum</name>
    <dbReference type="NCBI Taxonomy" id="133409"/>
    <lineage>
        <taxon>Eukaryota</taxon>
        <taxon>Amoebozoa</taxon>
        <taxon>Evosea</taxon>
        <taxon>Eumycetozoa</taxon>
        <taxon>Dictyostelia</taxon>
        <taxon>Dictyosteliales</taxon>
        <taxon>Dictyosteliaceae</taxon>
        <taxon>Polysphondylium</taxon>
    </lineage>
</organism>
<feature type="transmembrane region" description="Helical" evidence="11">
    <location>
        <begin position="339"/>
        <end position="362"/>
    </location>
</feature>
<dbReference type="CDD" id="cd03685">
    <property type="entry name" value="ClC_6_like"/>
    <property type="match status" value="1"/>
</dbReference>
<evidence type="ECO:0000256" key="4">
    <source>
        <dbReference type="ARBA" id="ARBA00022737"/>
    </source>
</evidence>
<dbReference type="InterPro" id="IPR046342">
    <property type="entry name" value="CBS_dom_sf"/>
</dbReference>
<dbReference type="InterPro" id="IPR000644">
    <property type="entry name" value="CBS_dom"/>
</dbReference>
<evidence type="ECO:0000256" key="9">
    <source>
        <dbReference type="ARBA" id="ARBA00023214"/>
    </source>
</evidence>
<dbReference type="InterPro" id="IPR014743">
    <property type="entry name" value="Cl-channel_core"/>
</dbReference>
<dbReference type="GO" id="GO:0005254">
    <property type="term" value="F:chloride channel activity"/>
    <property type="evidence" value="ECO:0007669"/>
    <property type="project" value="UniProtKB-UniRule"/>
</dbReference>
<keyword evidence="14" id="KW-1185">Reference proteome</keyword>
<keyword evidence="7 10" id="KW-0129">CBS domain</keyword>
<evidence type="ECO:0000256" key="11">
    <source>
        <dbReference type="RuleBase" id="RU361221"/>
    </source>
</evidence>
<dbReference type="PROSITE" id="PS51371">
    <property type="entry name" value="CBS"/>
    <property type="match status" value="1"/>
</dbReference>
<protein>
    <recommendedName>
        <fullName evidence="11">Chloride channel protein</fullName>
    </recommendedName>
</protein>
<keyword evidence="2 11" id="KW-0813">Transport</keyword>
<dbReference type="AlphaFoldDB" id="A0A8J4V047"/>
<dbReference type="OrthoDB" id="428525at2759"/>
<evidence type="ECO:0000256" key="2">
    <source>
        <dbReference type="ARBA" id="ARBA00022448"/>
    </source>
</evidence>
<feature type="domain" description="CBS" evidence="12">
    <location>
        <begin position="712"/>
        <end position="759"/>
    </location>
</feature>
<keyword evidence="6 11" id="KW-0406">Ion transport</keyword>
<feature type="transmembrane region" description="Helical" evidence="11">
    <location>
        <begin position="517"/>
        <end position="542"/>
    </location>
</feature>
<evidence type="ECO:0000256" key="7">
    <source>
        <dbReference type="ARBA" id="ARBA00023122"/>
    </source>
</evidence>
<evidence type="ECO:0000313" key="14">
    <source>
        <dbReference type="Proteomes" id="UP000695562"/>
    </source>
</evidence>
<accession>A0A8J4V047</accession>
<dbReference type="SUPFAM" id="SSF54631">
    <property type="entry name" value="CBS-domain pair"/>
    <property type="match status" value="1"/>
</dbReference>
<evidence type="ECO:0000256" key="8">
    <source>
        <dbReference type="ARBA" id="ARBA00023136"/>
    </source>
</evidence>
<feature type="transmembrane region" description="Helical" evidence="11">
    <location>
        <begin position="141"/>
        <end position="164"/>
    </location>
</feature>
<evidence type="ECO:0000256" key="6">
    <source>
        <dbReference type="ARBA" id="ARBA00023065"/>
    </source>
</evidence>
<comment type="subcellular location">
    <subcellularLocation>
        <location evidence="1 11">Membrane</location>
        <topology evidence="1 11">Multi-pass membrane protein</topology>
    </subcellularLocation>
</comment>
<evidence type="ECO:0000313" key="13">
    <source>
        <dbReference type="EMBL" id="KAF2075135.1"/>
    </source>
</evidence>
<comment type="caution">
    <text evidence="11">Lacks conserved residue(s) required for the propagation of feature annotation.</text>
</comment>
<feature type="transmembrane region" description="Helical" evidence="11">
    <location>
        <begin position="255"/>
        <end position="279"/>
    </location>
</feature>
<dbReference type="GO" id="GO:0016020">
    <property type="term" value="C:membrane"/>
    <property type="evidence" value="ECO:0007669"/>
    <property type="project" value="UniProtKB-SubCell"/>
</dbReference>